<dbReference type="GO" id="GO:0005524">
    <property type="term" value="F:ATP binding"/>
    <property type="evidence" value="ECO:0007669"/>
    <property type="project" value="UniProtKB-KW"/>
</dbReference>
<dbReference type="SUPFAM" id="SSF52540">
    <property type="entry name" value="P-loop containing nucleoside triphosphate hydrolases"/>
    <property type="match status" value="1"/>
</dbReference>
<dbReference type="OrthoDB" id="1845775at2759"/>
<dbReference type="PROSITE" id="PS00722">
    <property type="entry name" value="FTHFS_2"/>
    <property type="match status" value="1"/>
</dbReference>
<evidence type="ECO:0000256" key="5">
    <source>
        <dbReference type="ARBA" id="ARBA00022741"/>
    </source>
</evidence>
<keyword evidence="5" id="KW-0547">Nucleotide-binding</keyword>
<organism evidence="7 8">
    <name type="scientific">Albula glossodonta</name>
    <name type="common">roundjaw bonefish</name>
    <dbReference type="NCBI Taxonomy" id="121402"/>
    <lineage>
        <taxon>Eukaryota</taxon>
        <taxon>Metazoa</taxon>
        <taxon>Chordata</taxon>
        <taxon>Craniata</taxon>
        <taxon>Vertebrata</taxon>
        <taxon>Euteleostomi</taxon>
        <taxon>Actinopterygii</taxon>
        <taxon>Neopterygii</taxon>
        <taxon>Teleostei</taxon>
        <taxon>Albuliformes</taxon>
        <taxon>Albulidae</taxon>
        <taxon>Albula</taxon>
    </lineage>
</organism>
<accession>A0A8T2P5G7</accession>
<dbReference type="EC" id="6.3.4.3" evidence="2"/>
<protein>
    <recommendedName>
        <fullName evidence="2">formate--tetrahydrofolate ligase</fullName>
        <ecNumber evidence="2">6.3.4.3</ecNumber>
    </recommendedName>
</protein>
<evidence type="ECO:0000313" key="8">
    <source>
        <dbReference type="Proteomes" id="UP000824540"/>
    </source>
</evidence>
<keyword evidence="3" id="KW-0554">One-carbon metabolism</keyword>
<dbReference type="Proteomes" id="UP000824540">
    <property type="component" value="Unassembled WGS sequence"/>
</dbReference>
<dbReference type="EMBL" id="JAFBMS010000019">
    <property type="protein sequence ID" value="KAG9344852.1"/>
    <property type="molecule type" value="Genomic_DNA"/>
</dbReference>
<name>A0A8T2P5G7_9TELE</name>
<dbReference type="Pfam" id="PF01268">
    <property type="entry name" value="FTHFS"/>
    <property type="match status" value="1"/>
</dbReference>
<dbReference type="InterPro" id="IPR027417">
    <property type="entry name" value="P-loop_NTPase"/>
</dbReference>
<dbReference type="GO" id="GO:0006730">
    <property type="term" value="P:one-carbon metabolic process"/>
    <property type="evidence" value="ECO:0007669"/>
    <property type="project" value="UniProtKB-KW"/>
</dbReference>
<evidence type="ECO:0000256" key="2">
    <source>
        <dbReference type="ARBA" id="ARBA00012295"/>
    </source>
</evidence>
<evidence type="ECO:0000256" key="4">
    <source>
        <dbReference type="ARBA" id="ARBA00022598"/>
    </source>
</evidence>
<keyword evidence="6" id="KW-0067">ATP-binding</keyword>
<comment type="caution">
    <text evidence="7">The sequence shown here is derived from an EMBL/GenBank/DDBJ whole genome shotgun (WGS) entry which is preliminary data.</text>
</comment>
<gene>
    <name evidence="7" type="ORF">JZ751_010541</name>
</gene>
<comment type="pathway">
    <text evidence="1">One-carbon metabolism; tetrahydrofolate interconversion.</text>
</comment>
<keyword evidence="8" id="KW-1185">Reference proteome</keyword>
<evidence type="ECO:0000256" key="3">
    <source>
        <dbReference type="ARBA" id="ARBA00022563"/>
    </source>
</evidence>
<evidence type="ECO:0000256" key="1">
    <source>
        <dbReference type="ARBA" id="ARBA00004777"/>
    </source>
</evidence>
<dbReference type="InterPro" id="IPR000559">
    <property type="entry name" value="Formate_THF_ligase"/>
</dbReference>
<reference evidence="7" key="1">
    <citation type="thesis" date="2021" institute="BYU ScholarsArchive" country="Provo, UT, USA">
        <title>Applications of and Algorithms for Genome Assembly and Genomic Analyses with an Emphasis on Marine Teleosts.</title>
        <authorList>
            <person name="Pickett B.D."/>
        </authorList>
    </citation>
    <scope>NUCLEOTIDE SEQUENCE</scope>
    <source>
        <strain evidence="7">HI-2016</strain>
    </source>
</reference>
<proteinExistence type="predicted"/>
<sequence>MSRALADLLRDAVKPNLIQTLEGTPVFVHTSPFSDIAHGNPSILADKIALKLVGPEGFVVTEAGYGADIGLEKFCNIKCRSSGLQPHVVVLVATVRGLKLHGGGPTVSRNRKGLGGGIYLTLPSTDAPTVNVA</sequence>
<evidence type="ECO:0000256" key="6">
    <source>
        <dbReference type="ARBA" id="ARBA00022840"/>
    </source>
</evidence>
<dbReference type="GO" id="GO:0004329">
    <property type="term" value="F:formate-tetrahydrofolate ligase activity"/>
    <property type="evidence" value="ECO:0007669"/>
    <property type="project" value="UniProtKB-EC"/>
</dbReference>
<dbReference type="AlphaFoldDB" id="A0A8T2P5G7"/>
<keyword evidence="4" id="KW-0436">Ligase</keyword>
<dbReference type="Gene3D" id="3.40.50.300">
    <property type="entry name" value="P-loop containing nucleotide triphosphate hydrolases"/>
    <property type="match status" value="1"/>
</dbReference>
<dbReference type="InterPro" id="IPR020628">
    <property type="entry name" value="Formate_THF_ligase_CS"/>
</dbReference>
<evidence type="ECO:0000313" key="7">
    <source>
        <dbReference type="EMBL" id="KAG9344852.1"/>
    </source>
</evidence>